<dbReference type="InterPro" id="IPR000700">
    <property type="entry name" value="PAS-assoc_C"/>
</dbReference>
<dbReference type="STRING" id="394096.DB31_3718"/>
<dbReference type="Pfam" id="PF02518">
    <property type="entry name" value="HATPase_c"/>
    <property type="match status" value="1"/>
</dbReference>
<dbReference type="SUPFAM" id="SSF55874">
    <property type="entry name" value="ATPase domain of HSP90 chaperone/DNA topoisomerase II/histidine kinase"/>
    <property type="match status" value="1"/>
</dbReference>
<dbReference type="InterPro" id="IPR036097">
    <property type="entry name" value="HisK_dim/P_sf"/>
</dbReference>
<evidence type="ECO:0000256" key="1">
    <source>
        <dbReference type="ARBA" id="ARBA00000085"/>
    </source>
</evidence>
<dbReference type="Gene3D" id="3.30.450.20">
    <property type="entry name" value="PAS domain"/>
    <property type="match status" value="2"/>
</dbReference>
<dbReference type="Gene3D" id="3.30.565.10">
    <property type="entry name" value="Histidine kinase-like ATPase, C-terminal domain"/>
    <property type="match status" value="1"/>
</dbReference>
<evidence type="ECO:0000256" key="2">
    <source>
        <dbReference type="ARBA" id="ARBA00012438"/>
    </source>
</evidence>
<evidence type="ECO:0000313" key="7">
    <source>
        <dbReference type="EMBL" id="KFE71588.1"/>
    </source>
</evidence>
<evidence type="ECO:0000313" key="8">
    <source>
        <dbReference type="Proteomes" id="UP000028725"/>
    </source>
</evidence>
<dbReference type="PROSITE" id="PS50109">
    <property type="entry name" value="HIS_KIN"/>
    <property type="match status" value="1"/>
</dbReference>
<keyword evidence="7" id="KW-0418">Kinase</keyword>
<dbReference type="InterPro" id="IPR013655">
    <property type="entry name" value="PAS_fold_3"/>
</dbReference>
<proteinExistence type="predicted"/>
<dbReference type="InterPro" id="IPR003594">
    <property type="entry name" value="HATPase_dom"/>
</dbReference>
<accession>A0A085WV75</accession>
<gene>
    <name evidence="7" type="ORF">DB31_3718</name>
</gene>
<dbReference type="PATRIC" id="fig|394096.3.peg.1364"/>
<dbReference type="InterPro" id="IPR035965">
    <property type="entry name" value="PAS-like_dom_sf"/>
</dbReference>
<dbReference type="InterPro" id="IPR005467">
    <property type="entry name" value="His_kinase_dom"/>
</dbReference>
<feature type="domain" description="PAS" evidence="5">
    <location>
        <begin position="169"/>
        <end position="241"/>
    </location>
</feature>
<dbReference type="PRINTS" id="PR00344">
    <property type="entry name" value="BCTRLSENSOR"/>
</dbReference>
<protein>
    <recommendedName>
        <fullName evidence="2">histidine kinase</fullName>
        <ecNumber evidence="2">2.7.13.3</ecNumber>
    </recommendedName>
</protein>
<keyword evidence="7" id="KW-0808">Transferase</keyword>
<dbReference type="CDD" id="cd00082">
    <property type="entry name" value="HisKA"/>
    <property type="match status" value="1"/>
</dbReference>
<dbReference type="AlphaFoldDB" id="A0A085WV75"/>
<dbReference type="GO" id="GO:0000155">
    <property type="term" value="F:phosphorelay sensor kinase activity"/>
    <property type="evidence" value="ECO:0007669"/>
    <property type="project" value="InterPro"/>
</dbReference>
<dbReference type="RefSeq" id="WP_240486558.1">
    <property type="nucleotide sequence ID" value="NZ_JMCB01000002.1"/>
</dbReference>
<keyword evidence="3" id="KW-0597">Phosphoprotein</keyword>
<dbReference type="SUPFAM" id="SSF47384">
    <property type="entry name" value="Homodimeric domain of signal transducing histidine kinase"/>
    <property type="match status" value="1"/>
</dbReference>
<name>A0A085WV75_9BACT</name>
<dbReference type="Pfam" id="PF08447">
    <property type="entry name" value="PAS_3"/>
    <property type="match status" value="1"/>
</dbReference>
<dbReference type="Proteomes" id="UP000028725">
    <property type="component" value="Unassembled WGS sequence"/>
</dbReference>
<evidence type="ECO:0000256" key="3">
    <source>
        <dbReference type="ARBA" id="ARBA00022553"/>
    </source>
</evidence>
<feature type="domain" description="Histidine kinase" evidence="4">
    <location>
        <begin position="428"/>
        <end position="677"/>
    </location>
</feature>
<dbReference type="CDD" id="cd00130">
    <property type="entry name" value="PAS"/>
    <property type="match status" value="2"/>
</dbReference>
<evidence type="ECO:0000259" key="5">
    <source>
        <dbReference type="PROSITE" id="PS50112"/>
    </source>
</evidence>
<dbReference type="Gene3D" id="1.10.287.130">
    <property type="match status" value="1"/>
</dbReference>
<dbReference type="PANTHER" id="PTHR43065">
    <property type="entry name" value="SENSOR HISTIDINE KINASE"/>
    <property type="match status" value="1"/>
</dbReference>
<dbReference type="EMBL" id="JMCB01000002">
    <property type="protein sequence ID" value="KFE71588.1"/>
    <property type="molecule type" value="Genomic_DNA"/>
</dbReference>
<dbReference type="SMART" id="SM00091">
    <property type="entry name" value="PAS"/>
    <property type="match status" value="2"/>
</dbReference>
<dbReference type="EC" id="2.7.13.3" evidence="2"/>
<evidence type="ECO:0000259" key="4">
    <source>
        <dbReference type="PROSITE" id="PS50109"/>
    </source>
</evidence>
<dbReference type="SMART" id="SM00086">
    <property type="entry name" value="PAC"/>
    <property type="match status" value="2"/>
</dbReference>
<dbReference type="InterPro" id="IPR036890">
    <property type="entry name" value="HATPase_C_sf"/>
</dbReference>
<evidence type="ECO:0000259" key="6">
    <source>
        <dbReference type="PROSITE" id="PS50113"/>
    </source>
</evidence>
<comment type="catalytic activity">
    <reaction evidence="1">
        <text>ATP + protein L-histidine = ADP + protein N-phospho-L-histidine.</text>
        <dbReference type="EC" id="2.7.13.3"/>
    </reaction>
</comment>
<reference evidence="7 8" key="1">
    <citation type="submission" date="2014-04" db="EMBL/GenBank/DDBJ databases">
        <title>Genome assembly of Hyalangium minutum DSM 14724.</title>
        <authorList>
            <person name="Sharma G."/>
            <person name="Subramanian S."/>
        </authorList>
    </citation>
    <scope>NUCLEOTIDE SEQUENCE [LARGE SCALE GENOMIC DNA]</scope>
    <source>
        <strain evidence="7 8">DSM 14724</strain>
    </source>
</reference>
<dbReference type="PANTHER" id="PTHR43065:SF50">
    <property type="entry name" value="HISTIDINE KINASE"/>
    <property type="match status" value="1"/>
</dbReference>
<dbReference type="NCBIfam" id="TIGR00229">
    <property type="entry name" value="sensory_box"/>
    <property type="match status" value="2"/>
</dbReference>
<comment type="caution">
    <text evidence="7">The sequence shown here is derived from an EMBL/GenBank/DDBJ whole genome shotgun (WGS) entry which is preliminary data.</text>
</comment>
<dbReference type="InterPro" id="IPR001610">
    <property type="entry name" value="PAC"/>
</dbReference>
<dbReference type="PROSITE" id="PS50113">
    <property type="entry name" value="PAC"/>
    <property type="match status" value="1"/>
</dbReference>
<dbReference type="SUPFAM" id="SSF55785">
    <property type="entry name" value="PYP-like sensor domain (PAS domain)"/>
    <property type="match status" value="2"/>
</dbReference>
<dbReference type="PROSITE" id="PS50112">
    <property type="entry name" value="PAS"/>
    <property type="match status" value="2"/>
</dbReference>
<dbReference type="SMART" id="SM00387">
    <property type="entry name" value="HATPase_c"/>
    <property type="match status" value="1"/>
</dbReference>
<dbReference type="InterPro" id="IPR003661">
    <property type="entry name" value="HisK_dim/P_dom"/>
</dbReference>
<feature type="domain" description="PAC" evidence="6">
    <location>
        <begin position="245"/>
        <end position="298"/>
    </location>
</feature>
<dbReference type="InterPro" id="IPR004358">
    <property type="entry name" value="Sig_transdc_His_kin-like_C"/>
</dbReference>
<organism evidence="7 8">
    <name type="scientific">Hyalangium minutum</name>
    <dbReference type="NCBI Taxonomy" id="394096"/>
    <lineage>
        <taxon>Bacteria</taxon>
        <taxon>Pseudomonadati</taxon>
        <taxon>Myxococcota</taxon>
        <taxon>Myxococcia</taxon>
        <taxon>Myxococcales</taxon>
        <taxon>Cystobacterineae</taxon>
        <taxon>Archangiaceae</taxon>
        <taxon>Hyalangium</taxon>
    </lineage>
</organism>
<sequence>MAPVRSGVWRSLVELQAELLRGADARRLLDPFLALLIEHTGSASGFLGEVVSESGARLRFQLLAGSLTEGFQPFVDAVLSAAQRGSSGRLVKPSALPVPPGSFPLLLPLQNGEELVGMVGLTPPPAREDAELLSELQPMLSLGTLLLSGGRHEQRRRSQEAEHRLQQEELSHLRQVLAAVEEGLWDWNLQTRELRVSRRWLELLGYMQGELEPTFDTWKSLCHPEDLPEVEQLIAAHLEGYTPWCEFAYRARSKAGTWAWILSRARVVARDEKGLPLRMVGADVDITARKHSEERLRALFRAIPDLLFRIRGDGTFIDWNDGSPEPTALPSEAFMGKKIQNLPMPRPFIEQTLTNVNRVIRDGNLAVYEYELEKPQGVQRYEARVVRSGPDEAVCIVRNITDRKLMEERQGQLIRAEKLASLGQLAAGIAHEINNPVSYVSSNLRMLEKYIAGLLPLLQFQHELLEGTRGTEQSLSAEQLSRLRELWKKADVENLLSDLPEVIQESLTGTKRITEIVQSLRSFSREDSGSAQAVDLNAELESTLRMVWNELKYKCELVRDFGPLPPITCHPTQIAQVFTNLLVNASQAIETFGEIRIRTRQQDAEAVVEISDTGKGMTEETLSKLFTPFFTTKPRGQGTGLGLSISRDIILRHGGRIEVTSVPGKGSTFIVTLPTSGPAPRPPTT</sequence>
<dbReference type="InterPro" id="IPR000014">
    <property type="entry name" value="PAS"/>
</dbReference>
<keyword evidence="8" id="KW-1185">Reference proteome</keyword>
<feature type="domain" description="PAS" evidence="5">
    <location>
        <begin position="292"/>
        <end position="337"/>
    </location>
</feature>